<gene>
    <name evidence="1" type="ORF">RF55_2816</name>
</gene>
<comment type="caution">
    <text evidence="1">The sequence shown here is derived from an EMBL/GenBank/DDBJ whole genome shotgun (WGS) entry which is preliminary data.</text>
</comment>
<dbReference type="PaxDb" id="67767-A0A0J7L250"/>
<dbReference type="EMBL" id="LBMM01001124">
    <property type="protein sequence ID" value="KMQ96877.1"/>
    <property type="molecule type" value="Genomic_DNA"/>
</dbReference>
<evidence type="ECO:0000313" key="1">
    <source>
        <dbReference type="EMBL" id="KMQ96877.1"/>
    </source>
</evidence>
<protein>
    <submittedName>
        <fullName evidence="1">Uncharacterized protein</fullName>
    </submittedName>
</protein>
<sequence>MSSESVRYECPPTCPKVKEYYRAAIEEAPWLLDDIFPQKNHVYPLSPDVTQESREIQEEVIDAVHKRPIDYHEKIEVIPSKAIEDIIEVKPVQEETVVQETKIIQERAVIPTERLADRDDEKIDFVEEEEFPIIQEQAVIPTERIADRDDEKIDLVEEEEFPIVQEQAVIPTERIADHDEEKVDLIKEKELVTERIVAKVVKKIPVEIPEIVEDEIERTAAAKIESELPQELEEYFEPEKRVENGEDEEGITDYEKFIDEELQESLPAVIAKEIPEEPRAMRREISRNATGLYEKIDRPARPLREPEERRAEEEVSAKVKRIVSRKPVTADVCDETCPLVKEQKGEQLSLFSGRGNVKRIMRKLKERQRVVDHYYLTKGFSYFEDVCTCSLACMVYTLSRDPFVRSVFASLALFAVGLKLCSELDAWEMPSRVS</sequence>
<reference evidence="1 2" key="1">
    <citation type="submission" date="2015-04" db="EMBL/GenBank/DDBJ databases">
        <title>Lasius niger genome sequencing.</title>
        <authorList>
            <person name="Konorov E.A."/>
            <person name="Nikitin M.A."/>
            <person name="Kirill M.V."/>
            <person name="Chang P."/>
        </authorList>
    </citation>
    <scope>NUCLEOTIDE SEQUENCE [LARGE SCALE GENOMIC DNA]</scope>
    <source>
        <tissue evidence="1">Whole</tissue>
    </source>
</reference>
<name>A0A0J7L250_LASNI</name>
<dbReference type="AlphaFoldDB" id="A0A0J7L250"/>
<proteinExistence type="predicted"/>
<accession>A0A0J7L250</accession>
<dbReference type="OrthoDB" id="7685821at2759"/>
<evidence type="ECO:0000313" key="2">
    <source>
        <dbReference type="Proteomes" id="UP000036403"/>
    </source>
</evidence>
<dbReference type="Proteomes" id="UP000036403">
    <property type="component" value="Unassembled WGS sequence"/>
</dbReference>
<keyword evidence="2" id="KW-1185">Reference proteome</keyword>
<organism evidence="1 2">
    <name type="scientific">Lasius niger</name>
    <name type="common">Black garden ant</name>
    <dbReference type="NCBI Taxonomy" id="67767"/>
    <lineage>
        <taxon>Eukaryota</taxon>
        <taxon>Metazoa</taxon>
        <taxon>Ecdysozoa</taxon>
        <taxon>Arthropoda</taxon>
        <taxon>Hexapoda</taxon>
        <taxon>Insecta</taxon>
        <taxon>Pterygota</taxon>
        <taxon>Neoptera</taxon>
        <taxon>Endopterygota</taxon>
        <taxon>Hymenoptera</taxon>
        <taxon>Apocrita</taxon>
        <taxon>Aculeata</taxon>
        <taxon>Formicoidea</taxon>
        <taxon>Formicidae</taxon>
        <taxon>Formicinae</taxon>
        <taxon>Lasius</taxon>
        <taxon>Lasius</taxon>
    </lineage>
</organism>